<feature type="compositionally biased region" description="Low complexity" evidence="1">
    <location>
        <begin position="226"/>
        <end position="237"/>
    </location>
</feature>
<name>A0A7D9HIT5_PARCT</name>
<organism evidence="2 3">
    <name type="scientific">Paramuricea clavata</name>
    <name type="common">Red gorgonian</name>
    <name type="synonym">Violescent sea-whip</name>
    <dbReference type="NCBI Taxonomy" id="317549"/>
    <lineage>
        <taxon>Eukaryota</taxon>
        <taxon>Metazoa</taxon>
        <taxon>Cnidaria</taxon>
        <taxon>Anthozoa</taxon>
        <taxon>Octocorallia</taxon>
        <taxon>Malacalcyonacea</taxon>
        <taxon>Plexauridae</taxon>
        <taxon>Paramuricea</taxon>
    </lineage>
</organism>
<evidence type="ECO:0000256" key="1">
    <source>
        <dbReference type="SAM" id="MobiDB-lite"/>
    </source>
</evidence>
<protein>
    <submittedName>
        <fullName evidence="2">Uncharacterized protein</fullName>
    </submittedName>
</protein>
<feature type="compositionally biased region" description="Basic and acidic residues" evidence="1">
    <location>
        <begin position="977"/>
        <end position="989"/>
    </location>
</feature>
<feature type="region of interest" description="Disordered" evidence="1">
    <location>
        <begin position="969"/>
        <end position="990"/>
    </location>
</feature>
<accession>A0A7D9HIT5</accession>
<reference evidence="2" key="1">
    <citation type="submission" date="2020-04" db="EMBL/GenBank/DDBJ databases">
        <authorList>
            <person name="Alioto T."/>
            <person name="Alioto T."/>
            <person name="Gomez Garrido J."/>
        </authorList>
    </citation>
    <scope>NUCLEOTIDE SEQUENCE</scope>
    <source>
        <strain evidence="2">A484AB</strain>
    </source>
</reference>
<dbReference type="PANTHER" id="PTHR33845:SF1">
    <property type="entry name" value="C2H2-TYPE DOMAIN-CONTAINING PROTEIN"/>
    <property type="match status" value="1"/>
</dbReference>
<sequence length="1167" mass="131051">MECGYASEEKNGEENKRVSDMTVAKLKEYNEYLKMRGVTANGYLKPALLQIAQAVESNHNAYVTCPCIHVGLFGPDENHGNITICPRHRDSHGIRWRCNRRNCVCPASWAVHGSAKAERPITKEQSEKLLNLTHVLVPVGSGICTRCRKRLTAESKRAEQSVGVETPVAYEGDVQESQDRPLTSECEDIHEQQECPQDVLDLCDSFLNLSIEERDLDHSASMFVPEEPTSSSTTSSDETVEETLTSRRTQLNCFLENCGVTSRIGPCKKTWAETSARTRRNHVEKARDAIVAMLDVVTPGDGALLWEALQSSALVEEALGIQKTSPAEEKYLLALAETYRNASGWDTRRQILSVMADIVPFACLQQYLPNVTEYRVKIARSHRLTFGRGVPRPPTKRARMKVDNSQLDHFLTFITSGHIVQDLPFGQKYLKLSTGEILETPNVIRSMIPERIVQQYQHYCEETAFTPFGRTTILNILSECSATVRKSLQGLDYIAANGSKAFDDLCAAVTRLHECGSISRESKDEWQSLLKSGKHYLKSDYKVHVSRSSTVADHCSTFALSEAKDKCFSSTCDHTHDDACPQCEALDNVLADIGDVFNNDAIAIAEDELVDLRYTCQKATQDAKSWKGHQLRSITQDESRLDVLRRLDQSSVLITNDWAMKFLPQKYRESQSDWFAKRGISWHVSVVARKVENVMETQTFVHIVENCSQDASVVVRITEHVLRALHEDSAMITNAYLRQDNAGCYHSGSTLTAYLHMECKTGINVSRVDFSEPQGGKGPCDRKAATIKAHVRRFINEGNDVTTARQFRDAIMSSGGVPGVRVAMVDAAGLCDPHVEWDGISRQNNFEYTDGKITVWEAYGVGIGRVMQQRDTWAQPLQDTFDAPFTPGGFVRSSAKKHRKETVSSGPSQHEEHMVDGLFQCSNEGCVKVYQTNAALENHLQFGTCDLREENSTLMDRAKKLYHHKLIEGTSSTTPVEENKERQQSKDPLTKGWALKSARTSKRFNEFQRSYLDGKFAIGQETGHKLDAAAVAKEMRYAKKKDGTRMFEAEEFLTETQIRGYFSRRAAKLRHGYEPDSDDEAAAEEETNYSTTRNLLVQDLGIQHPVTYHQYNLCEMSCDNKLSKLSIKLLQDICTSMDIDTGNITTRRKAPYIALLSEAIQQCSCQN</sequence>
<feature type="region of interest" description="Disordered" evidence="1">
    <location>
        <begin position="218"/>
        <end position="243"/>
    </location>
</feature>
<proteinExistence type="predicted"/>
<feature type="region of interest" description="Disordered" evidence="1">
    <location>
        <begin position="891"/>
        <end position="911"/>
    </location>
</feature>
<dbReference type="PANTHER" id="PTHR33845">
    <property type="entry name" value="C2H2-TYPE DOMAIN-CONTAINING PROTEIN"/>
    <property type="match status" value="1"/>
</dbReference>
<keyword evidence="3" id="KW-1185">Reference proteome</keyword>
<dbReference type="Proteomes" id="UP001152795">
    <property type="component" value="Unassembled WGS sequence"/>
</dbReference>
<evidence type="ECO:0000313" key="3">
    <source>
        <dbReference type="Proteomes" id="UP001152795"/>
    </source>
</evidence>
<dbReference type="OrthoDB" id="5955835at2759"/>
<gene>
    <name evidence="2" type="ORF">PACLA_8A060094</name>
</gene>
<evidence type="ECO:0000313" key="2">
    <source>
        <dbReference type="EMBL" id="CAB3982707.1"/>
    </source>
</evidence>
<comment type="caution">
    <text evidence="2">The sequence shown here is derived from an EMBL/GenBank/DDBJ whole genome shotgun (WGS) entry which is preliminary data.</text>
</comment>
<dbReference type="EMBL" id="CACRXK020000534">
    <property type="protein sequence ID" value="CAB3982707.1"/>
    <property type="molecule type" value="Genomic_DNA"/>
</dbReference>
<dbReference type="AlphaFoldDB" id="A0A7D9HIT5"/>